<dbReference type="OrthoDB" id="5388679at2759"/>
<reference evidence="1 2" key="1">
    <citation type="journal article" date="2018" name="Nat. Ecol. Evol.">
        <title>Pezizomycetes genomes reveal the molecular basis of ectomycorrhizal truffle lifestyle.</title>
        <authorList>
            <person name="Murat C."/>
            <person name="Payen T."/>
            <person name="Noel B."/>
            <person name="Kuo A."/>
            <person name="Morin E."/>
            <person name="Chen J."/>
            <person name="Kohler A."/>
            <person name="Krizsan K."/>
            <person name="Balestrini R."/>
            <person name="Da Silva C."/>
            <person name="Montanini B."/>
            <person name="Hainaut M."/>
            <person name="Levati E."/>
            <person name="Barry K.W."/>
            <person name="Belfiori B."/>
            <person name="Cichocki N."/>
            <person name="Clum A."/>
            <person name="Dockter R.B."/>
            <person name="Fauchery L."/>
            <person name="Guy J."/>
            <person name="Iotti M."/>
            <person name="Le Tacon F."/>
            <person name="Lindquist E.A."/>
            <person name="Lipzen A."/>
            <person name="Malagnac F."/>
            <person name="Mello A."/>
            <person name="Molinier V."/>
            <person name="Miyauchi S."/>
            <person name="Poulain J."/>
            <person name="Riccioni C."/>
            <person name="Rubini A."/>
            <person name="Sitrit Y."/>
            <person name="Splivallo R."/>
            <person name="Traeger S."/>
            <person name="Wang M."/>
            <person name="Zifcakova L."/>
            <person name="Wipf D."/>
            <person name="Zambonelli A."/>
            <person name="Paolocci F."/>
            <person name="Nowrousian M."/>
            <person name="Ottonello S."/>
            <person name="Baldrian P."/>
            <person name="Spatafora J.W."/>
            <person name="Henrissat B."/>
            <person name="Nagy L.G."/>
            <person name="Aury J.M."/>
            <person name="Wincker P."/>
            <person name="Grigoriev I.V."/>
            <person name="Bonfante P."/>
            <person name="Martin F.M."/>
        </authorList>
    </citation>
    <scope>NUCLEOTIDE SEQUENCE [LARGE SCALE GENOMIC DNA]</scope>
    <source>
        <strain evidence="1 2">CCBAS932</strain>
    </source>
</reference>
<dbReference type="AlphaFoldDB" id="A0A3N4KSL5"/>
<name>A0A3N4KSL5_9PEZI</name>
<proteinExistence type="predicted"/>
<evidence type="ECO:0000313" key="2">
    <source>
        <dbReference type="Proteomes" id="UP000277580"/>
    </source>
</evidence>
<sequence length="288" mass="33141">MCIYQIKDFYFCGCRRTLLDADDAIFMIKGYFSTDIVCTSYTFYPCNLMQINGTPCVEWTGDEHEYRKKLEKRYNTIILVSLDDYNLDPNDDSRGCKLRRHRRETGRFSEPVVPEVPRRVKPGGEQEFEELIWSRERNRHLLDNVSLFGAGERSATDDKRHCRTFTFYPCTHTLSTGVYCTPYTSGSMDKFYTLIESLPNTIVLVLLSDCNSDDCQNSRPRDKTDRFSVPNVQKVVRTVKKGAEDEMQSTLWVRERNRALLEKVGLVQGVKGEEVGCVVGARGVLVEC</sequence>
<accession>A0A3N4KSL5</accession>
<dbReference type="Proteomes" id="UP000277580">
    <property type="component" value="Unassembled WGS sequence"/>
</dbReference>
<keyword evidence="2" id="KW-1185">Reference proteome</keyword>
<dbReference type="EMBL" id="ML119129">
    <property type="protein sequence ID" value="RPB12282.1"/>
    <property type="molecule type" value="Genomic_DNA"/>
</dbReference>
<evidence type="ECO:0000313" key="1">
    <source>
        <dbReference type="EMBL" id="RPB12282.1"/>
    </source>
</evidence>
<gene>
    <name evidence="1" type="ORF">P167DRAFT_574312</name>
</gene>
<protein>
    <submittedName>
        <fullName evidence="1">Uncharacterized protein</fullName>
    </submittedName>
</protein>
<dbReference type="InParanoid" id="A0A3N4KSL5"/>
<organism evidence="1 2">
    <name type="scientific">Morchella conica CCBAS932</name>
    <dbReference type="NCBI Taxonomy" id="1392247"/>
    <lineage>
        <taxon>Eukaryota</taxon>
        <taxon>Fungi</taxon>
        <taxon>Dikarya</taxon>
        <taxon>Ascomycota</taxon>
        <taxon>Pezizomycotina</taxon>
        <taxon>Pezizomycetes</taxon>
        <taxon>Pezizales</taxon>
        <taxon>Morchellaceae</taxon>
        <taxon>Morchella</taxon>
    </lineage>
</organism>